<protein>
    <recommendedName>
        <fullName evidence="1">DUF7260 domain-containing protein</fullName>
    </recommendedName>
</protein>
<organism evidence="2 3">
    <name type="scientific">Haloarcula rubra</name>
    <dbReference type="NCBI Taxonomy" id="2487747"/>
    <lineage>
        <taxon>Archaea</taxon>
        <taxon>Methanobacteriati</taxon>
        <taxon>Methanobacteriota</taxon>
        <taxon>Stenosarchaea group</taxon>
        <taxon>Halobacteria</taxon>
        <taxon>Halobacteriales</taxon>
        <taxon>Haloarculaceae</taxon>
        <taxon>Haloarcula</taxon>
    </lineage>
</organism>
<evidence type="ECO:0000313" key="3">
    <source>
        <dbReference type="Proteomes" id="UP001430377"/>
    </source>
</evidence>
<comment type="caution">
    <text evidence="2">The sequence shown here is derived from an EMBL/GenBank/DDBJ whole genome shotgun (WGS) entry which is preliminary data.</text>
</comment>
<accession>A0AAW4PST2</accession>
<dbReference type="RefSeq" id="WP_220618196.1">
    <property type="nucleotide sequence ID" value="NZ_RKLR01000003.1"/>
</dbReference>
<keyword evidence="3" id="KW-1185">Reference proteome</keyword>
<gene>
    <name evidence="2" type="ORF">EGH21_09275</name>
</gene>
<dbReference type="Pfam" id="PF23921">
    <property type="entry name" value="DUF7260"/>
    <property type="match status" value="1"/>
</dbReference>
<sequence length="244" mass="27155">MIDTNVPATHYLQSFRQHVLSPVTTAVEVVERETAEVEAEAEAFDAFADAVEDVPTAGPQAWQPVAFHTSRQECKQLERVCDAYRETVMSVPHYDEVYGESLVENVMLELGEEMAEGLRTKQGGFTAPYKQALVSTARDAAAERRRFLDTLAGEAESLSDARQSLSDLVVELDGMSVPQWYESTFTETLDGVVTTRQEHLDRQVSLPGENRTSLCSLLYDDEPWTFPVLTAATRVRDIISTSDS</sequence>
<dbReference type="AlphaFoldDB" id="A0AAW4PST2"/>
<name>A0AAW4PST2_9EURY</name>
<evidence type="ECO:0000313" key="2">
    <source>
        <dbReference type="EMBL" id="MBX0323219.1"/>
    </source>
</evidence>
<reference evidence="2 3" key="1">
    <citation type="submission" date="2021-06" db="EMBL/GenBank/DDBJ databases">
        <title>Halomicroarcula sp. a new haloarchaeum isolated from saline soil.</title>
        <authorList>
            <person name="Duran-Viseras A."/>
            <person name="Sanchez-Porro C."/>
            <person name="Ventosa A."/>
        </authorList>
    </citation>
    <scope>NUCLEOTIDE SEQUENCE [LARGE SCALE GENOMIC DNA]</scope>
    <source>
        <strain evidence="2 3">F13</strain>
    </source>
</reference>
<dbReference type="Proteomes" id="UP001430377">
    <property type="component" value="Unassembled WGS sequence"/>
</dbReference>
<dbReference type="EMBL" id="RKLR01000003">
    <property type="protein sequence ID" value="MBX0323219.1"/>
    <property type="molecule type" value="Genomic_DNA"/>
</dbReference>
<evidence type="ECO:0000259" key="1">
    <source>
        <dbReference type="Pfam" id="PF23921"/>
    </source>
</evidence>
<feature type="domain" description="DUF7260" evidence="1">
    <location>
        <begin position="22"/>
        <end position="241"/>
    </location>
</feature>
<proteinExistence type="predicted"/>
<dbReference type="InterPro" id="IPR055684">
    <property type="entry name" value="DUF7260"/>
</dbReference>